<organism evidence="1">
    <name type="scientific">viral metagenome</name>
    <dbReference type="NCBI Taxonomy" id="1070528"/>
    <lineage>
        <taxon>unclassified sequences</taxon>
        <taxon>metagenomes</taxon>
        <taxon>organismal metagenomes</taxon>
    </lineage>
</organism>
<proteinExistence type="predicted"/>
<name>A0A6C0HBM4_9ZZZZ</name>
<evidence type="ECO:0000313" key="1">
    <source>
        <dbReference type="EMBL" id="QHT77854.1"/>
    </source>
</evidence>
<accession>A0A6C0HBM4</accession>
<sequence>MEYDTEPHKFILSSKDLIDKMLFNRDYKGAFNMLVKIMGTLDENDRNTFIGYYDNYFFTKCPKETGKPRSKL</sequence>
<dbReference type="EMBL" id="MN739922">
    <property type="protein sequence ID" value="QHT77854.1"/>
    <property type="molecule type" value="Genomic_DNA"/>
</dbReference>
<protein>
    <submittedName>
        <fullName evidence="1">Uncharacterized protein</fullName>
    </submittedName>
</protein>
<reference evidence="1" key="1">
    <citation type="journal article" date="2020" name="Nature">
        <title>Giant virus diversity and host interactions through global metagenomics.</title>
        <authorList>
            <person name="Schulz F."/>
            <person name="Roux S."/>
            <person name="Paez-Espino D."/>
            <person name="Jungbluth S."/>
            <person name="Walsh D.A."/>
            <person name="Denef V.J."/>
            <person name="McMahon K.D."/>
            <person name="Konstantinidis K.T."/>
            <person name="Eloe-Fadrosh E.A."/>
            <person name="Kyrpides N.C."/>
            <person name="Woyke T."/>
        </authorList>
    </citation>
    <scope>NUCLEOTIDE SEQUENCE</scope>
    <source>
        <strain evidence="1">GVMAG-M-3300023179-90</strain>
    </source>
</reference>
<dbReference type="AlphaFoldDB" id="A0A6C0HBM4"/>